<evidence type="ECO:0000256" key="2">
    <source>
        <dbReference type="ARBA" id="ARBA00022559"/>
    </source>
</evidence>
<dbReference type="GO" id="GO:0046872">
    <property type="term" value="F:metal ion binding"/>
    <property type="evidence" value="ECO:0007669"/>
    <property type="project" value="UniProtKB-KW"/>
</dbReference>
<dbReference type="InterPro" id="IPR036851">
    <property type="entry name" value="Chloroperoxidase-like_sf"/>
</dbReference>
<keyword evidence="6" id="KW-0408">Iron</keyword>
<dbReference type="Gene3D" id="1.10.489.10">
    <property type="entry name" value="Chloroperoxidase-like"/>
    <property type="match status" value="1"/>
</dbReference>
<dbReference type="PANTHER" id="PTHR33577">
    <property type="entry name" value="STERIGMATOCYSTIN BIOSYNTHESIS PEROXIDASE STCC-RELATED"/>
    <property type="match status" value="1"/>
</dbReference>
<dbReference type="AlphaFoldDB" id="A0A5N6FCU6"/>
<dbReference type="PANTHER" id="PTHR33577:SF7">
    <property type="entry name" value="HEME HALOPEROXIDASE FAMILY PROFILE DOMAIN-CONTAINING PROTEIN"/>
    <property type="match status" value="1"/>
</dbReference>
<reference evidence="9 10" key="1">
    <citation type="submission" date="2019-04" db="EMBL/GenBank/DDBJ databases">
        <title>Fungal friends and foes A comparative genomics study of 23 Aspergillus species from section Flavi.</title>
        <authorList>
            <consortium name="DOE Joint Genome Institute"/>
            <person name="Kjaerbolling I."/>
            <person name="Vesth T.C."/>
            <person name="Frisvad J.C."/>
            <person name="Nybo J.L."/>
            <person name="Theobald S."/>
            <person name="Kildgaard S."/>
            <person name="Petersen T.I."/>
            <person name="Kuo A."/>
            <person name="Sato A."/>
            <person name="Lyhne E.K."/>
            <person name="Kogle M.E."/>
            <person name="Wiebenga A."/>
            <person name="Kun R.S."/>
            <person name="Lubbers R.J."/>
            <person name="Makela M.R."/>
            <person name="Barry K."/>
            <person name="Chovatia M."/>
            <person name="Clum A."/>
            <person name="Daum C."/>
            <person name="Haridas S."/>
            <person name="He G."/>
            <person name="LaButti K."/>
            <person name="Lipzen A."/>
            <person name="Mondo S."/>
            <person name="Pangilinan J."/>
            <person name="Riley R."/>
            <person name="Salamov A."/>
            <person name="Simmons B.A."/>
            <person name="Magnuson J.K."/>
            <person name="Henrissat B."/>
            <person name="Mortensen U.H."/>
            <person name="Larsen T.O."/>
            <person name="De vries R.P."/>
            <person name="Grigoriev I.V."/>
            <person name="Machida M."/>
            <person name="Baker S.E."/>
            <person name="Andersen M.R."/>
        </authorList>
    </citation>
    <scope>NUCLEOTIDE SEQUENCE [LARGE SCALE GENOMIC DNA]</scope>
    <source>
        <strain evidence="9 10">CBS 126849</strain>
    </source>
</reference>
<dbReference type="SUPFAM" id="SSF47571">
    <property type="entry name" value="Cloroperoxidase"/>
    <property type="match status" value="1"/>
</dbReference>
<evidence type="ECO:0000256" key="1">
    <source>
        <dbReference type="ARBA" id="ARBA00001970"/>
    </source>
</evidence>
<evidence type="ECO:0000313" key="9">
    <source>
        <dbReference type="EMBL" id="KAB8226630.1"/>
    </source>
</evidence>
<organism evidence="9 10">
    <name type="scientific">Aspergillus novoparasiticus</name>
    <dbReference type="NCBI Taxonomy" id="986946"/>
    <lineage>
        <taxon>Eukaryota</taxon>
        <taxon>Fungi</taxon>
        <taxon>Dikarya</taxon>
        <taxon>Ascomycota</taxon>
        <taxon>Pezizomycotina</taxon>
        <taxon>Eurotiomycetes</taxon>
        <taxon>Eurotiomycetidae</taxon>
        <taxon>Eurotiales</taxon>
        <taxon>Aspergillaceae</taxon>
        <taxon>Aspergillus</taxon>
        <taxon>Aspergillus subgen. Circumdati</taxon>
    </lineage>
</organism>
<sequence>MEAVSLAGTIVQFTQVGLEFFSRFFALCRSANGTLEEISEQEKQVQALLQHIADLEALYPTQNHKEETKACRKILEQLLRMVDSTKGNGKPRIASNIKAAARAMKIKHRIEQLNRQLDCSIQGLQLRTGIRQTEGLESLRNQVENLTLLLKQPLEPSHSLKPKGLGYPWETGTTDQYIRIDDGLDQGYFLPLDFCSSPKAFLKLLQHKFQDKCLPGLDLVSKAHLELWSWDGRTKLDSDNWDVYITSGRGLKVSFVMSTYINLSHYKCIRCKQKQVESVRRRTYTTCSRCLLEFRWVEPGDIPYETIDADGLLFTGEAIKAPISGKPSQKQKQSSFMRPEKPYWDKPSIERVCRRLTMKWEPLINIVYRYLYCRCILYRLTPSSFTPEFTIPVSDRCPRHNNQEMIRADYGDQDYHQDPYFKQFGGYNAFRAMVFLLFPGVYFNVLGEQAFIADDERDSVVDELKTATDRLGSTTKDAIDRYMFEVYHDAEVAGVVLPHDVLNFLRERKEKPPENEVVEMAMNMKFNPTSCLPDSVEREVEDIQRGRCLAFLDLREQNSNMRLSILSTPLVLALASANPHFGQWKPAGADDFRGPCPMMNTLANHGFLPHDGRNITRNTIIEGLSAALNFNASLASLMFDMAIVVNPEPNATFFTLDQLNKHNLLEHDASLSRTDAYFGNNHVFNETIFEETKKYWTGPTLDANMLANSKLARQISSKAYNPTYTFTSSMEQFSLGEVAAPIIAFGDIQNGKVNRTLVEYFFENERLPTELGWSRREEVVGLVDITGVTQMISNATNLITPSKESRASRRRDLHSGLGL</sequence>
<evidence type="ECO:0000313" key="10">
    <source>
        <dbReference type="Proteomes" id="UP000326799"/>
    </source>
</evidence>
<dbReference type="Pfam" id="PF01328">
    <property type="entry name" value="Peroxidase_2"/>
    <property type="match status" value="1"/>
</dbReference>
<keyword evidence="4" id="KW-0479">Metal-binding</keyword>
<evidence type="ECO:0000256" key="4">
    <source>
        <dbReference type="ARBA" id="ARBA00022723"/>
    </source>
</evidence>
<name>A0A5N6FCU6_9EURO</name>
<dbReference type="EMBL" id="ML733391">
    <property type="protein sequence ID" value="KAB8226630.1"/>
    <property type="molecule type" value="Genomic_DNA"/>
</dbReference>
<keyword evidence="2 9" id="KW-0575">Peroxidase</keyword>
<dbReference type="Proteomes" id="UP000326799">
    <property type="component" value="Unassembled WGS sequence"/>
</dbReference>
<proteinExistence type="inferred from homology"/>
<dbReference type="GO" id="GO:0004601">
    <property type="term" value="F:peroxidase activity"/>
    <property type="evidence" value="ECO:0007669"/>
    <property type="project" value="UniProtKB-KW"/>
</dbReference>
<accession>A0A5N6FCU6</accession>
<dbReference type="InterPro" id="IPR000028">
    <property type="entry name" value="Chloroperoxidase"/>
</dbReference>
<evidence type="ECO:0000259" key="8">
    <source>
        <dbReference type="PROSITE" id="PS51405"/>
    </source>
</evidence>
<dbReference type="Pfam" id="PF22893">
    <property type="entry name" value="ULD_2"/>
    <property type="match status" value="1"/>
</dbReference>
<keyword evidence="5" id="KW-0560">Oxidoreductase</keyword>
<protein>
    <submittedName>
        <fullName evidence="9">Peroxidase, family 2-domain-containing protein</fullName>
    </submittedName>
</protein>
<evidence type="ECO:0000256" key="5">
    <source>
        <dbReference type="ARBA" id="ARBA00023002"/>
    </source>
</evidence>
<keyword evidence="10" id="KW-1185">Reference proteome</keyword>
<evidence type="ECO:0000256" key="6">
    <source>
        <dbReference type="ARBA" id="ARBA00023004"/>
    </source>
</evidence>
<gene>
    <name evidence="9" type="ORF">BDV33DRAFT_197623</name>
</gene>
<evidence type="ECO:0000256" key="7">
    <source>
        <dbReference type="ARBA" id="ARBA00025795"/>
    </source>
</evidence>
<dbReference type="PROSITE" id="PS51405">
    <property type="entry name" value="HEME_HALOPEROXIDASE"/>
    <property type="match status" value="1"/>
</dbReference>
<feature type="domain" description="Heme haloperoxidase family profile" evidence="8">
    <location>
        <begin position="580"/>
        <end position="787"/>
    </location>
</feature>
<comment type="similarity">
    <text evidence="7">Belongs to the chloroperoxidase family.</text>
</comment>
<comment type="cofactor">
    <cofactor evidence="1">
        <name>heme b</name>
        <dbReference type="ChEBI" id="CHEBI:60344"/>
    </cofactor>
</comment>
<evidence type="ECO:0000256" key="3">
    <source>
        <dbReference type="ARBA" id="ARBA00022617"/>
    </source>
</evidence>
<keyword evidence="3" id="KW-0349">Heme</keyword>
<dbReference type="InterPro" id="IPR054464">
    <property type="entry name" value="ULD_fung"/>
</dbReference>